<dbReference type="GeneID" id="19946917"/>
<proteinExistence type="predicted"/>
<name>T0QRY5_SAPDV</name>
<feature type="transmembrane region" description="Helical" evidence="1">
    <location>
        <begin position="632"/>
        <end position="650"/>
    </location>
</feature>
<protein>
    <submittedName>
        <fullName evidence="2">Uncharacterized protein</fullName>
    </submittedName>
</protein>
<feature type="transmembrane region" description="Helical" evidence="1">
    <location>
        <begin position="579"/>
        <end position="604"/>
    </location>
</feature>
<sequence>MARLLPTSIKLCFGLTYLSASMGASLWFLDIIGPGLSNDHFWPNFDPTSAQTYLIDVFHRHLSVTNALVIDLYDPSQGILKAYGRASTTAFAKPTYPRLRSLVEYTSVADAITGFQSLDPGYVFNLMTLYCWADFGKRWEVAHTAARQARCAATMSNNGAVYLEAHLRNLNWDAWYAIYGASFEFGVADAVVVTPDGREWYQSLPNAFQTLENEVAYWTSHRISRFQLQWSNDYQFGLHESVSVVNMLGWRQDLTIQSIAFGKRSSKWSTFVLNWAFYDDLWATAVTNGSLVRRAVSYIGDATIEVLLGMYPFTPASILAHNQIGPLQAIDMMLIAPPTALVTACTSYDVAVTLALQADHALLSLYAALPSLVLDPIPLSWQKPENYTFFGGSPFCLFGAGAPFVQPSFSFDDTCGSQVPSRLLVSPWPGLFAATSLNLLETSLKSCCTPCSAATQFSCELLVSNLQVISTLLLTNASLESLLVPMVQAATGAIQQLNVEIVQFALTSGGTETVLRQPLLRDGAWSFMGYVALHEWVNGFREAVSFQGDVATFNLISERIEPIPLRANAIEVPHSTCNYLYVVALLTSVALVAVACITAAYAFLQPTPDADGLHLPVYNQVAGPVWVGRPLLLLRAAAAITMLSTAPLNFGSDDGVARFRFAPRPLTHVGILAGEAAWVTYVLNDILLVAANQYARYAAPLSNLLVWLSLVVLEVFYPIRATAAVDRGCTRVDMGAVVTCHSGSVDLGSMARAWLILGINGIAIGLSYCIVWGYCVLKQKHLDDSEQTPLARMVSAGVEAFLAPKETNMWKLDASIAAMTGLLRFRFQSLCCIFDTKLWLFYYDDAGPVHIKPLISPEETMLTMAGAVVVASSRFAKLKSSLV</sequence>
<evidence type="ECO:0000313" key="2">
    <source>
        <dbReference type="EMBL" id="EQC36755.1"/>
    </source>
</evidence>
<feature type="transmembrane region" description="Helical" evidence="1">
    <location>
        <begin position="670"/>
        <end position="690"/>
    </location>
</feature>
<keyword evidence="1" id="KW-1133">Transmembrane helix</keyword>
<evidence type="ECO:0000313" key="3">
    <source>
        <dbReference type="Proteomes" id="UP000030762"/>
    </source>
</evidence>
<keyword evidence="3" id="KW-1185">Reference proteome</keyword>
<dbReference type="RefSeq" id="XP_008610176.1">
    <property type="nucleotide sequence ID" value="XM_008611954.1"/>
</dbReference>
<dbReference type="VEuPathDB" id="FungiDB:SDRG_06190"/>
<reference evidence="2 3" key="1">
    <citation type="submission" date="2012-04" db="EMBL/GenBank/DDBJ databases">
        <title>The Genome Sequence of Saprolegnia declina VS20.</title>
        <authorList>
            <consortium name="The Broad Institute Genome Sequencing Platform"/>
            <person name="Russ C."/>
            <person name="Nusbaum C."/>
            <person name="Tyler B."/>
            <person name="van West P."/>
            <person name="Dieguez-Uribeondo J."/>
            <person name="de Bruijn I."/>
            <person name="Tripathy S."/>
            <person name="Jiang R."/>
            <person name="Young S.K."/>
            <person name="Zeng Q."/>
            <person name="Gargeya S."/>
            <person name="Fitzgerald M."/>
            <person name="Haas B."/>
            <person name="Abouelleil A."/>
            <person name="Alvarado L."/>
            <person name="Arachchi H.M."/>
            <person name="Berlin A."/>
            <person name="Chapman S.B."/>
            <person name="Goldberg J."/>
            <person name="Griggs A."/>
            <person name="Gujja S."/>
            <person name="Hansen M."/>
            <person name="Howarth C."/>
            <person name="Imamovic A."/>
            <person name="Larimer J."/>
            <person name="McCowen C."/>
            <person name="Montmayeur A."/>
            <person name="Murphy C."/>
            <person name="Neiman D."/>
            <person name="Pearson M."/>
            <person name="Priest M."/>
            <person name="Roberts A."/>
            <person name="Saif S."/>
            <person name="Shea T."/>
            <person name="Sisk P."/>
            <person name="Sykes S."/>
            <person name="Wortman J."/>
            <person name="Nusbaum C."/>
            <person name="Birren B."/>
        </authorList>
    </citation>
    <scope>NUCLEOTIDE SEQUENCE [LARGE SCALE GENOMIC DNA]</scope>
    <source>
        <strain evidence="2 3">VS20</strain>
    </source>
</reference>
<dbReference type="AlphaFoldDB" id="T0QRY5"/>
<dbReference type="EMBL" id="JH767147">
    <property type="protein sequence ID" value="EQC36755.1"/>
    <property type="molecule type" value="Genomic_DNA"/>
</dbReference>
<evidence type="ECO:0000256" key="1">
    <source>
        <dbReference type="SAM" id="Phobius"/>
    </source>
</evidence>
<dbReference type="Proteomes" id="UP000030762">
    <property type="component" value="Unassembled WGS sequence"/>
</dbReference>
<keyword evidence="1" id="KW-0472">Membrane</keyword>
<dbReference type="OrthoDB" id="10453254at2759"/>
<gene>
    <name evidence="2" type="ORF">SDRG_06190</name>
</gene>
<keyword evidence="1" id="KW-0812">Transmembrane</keyword>
<feature type="transmembrane region" description="Helical" evidence="1">
    <location>
        <begin position="697"/>
        <end position="717"/>
    </location>
</feature>
<accession>T0QRY5</accession>
<dbReference type="InParanoid" id="T0QRY5"/>
<feature type="transmembrane region" description="Helical" evidence="1">
    <location>
        <begin position="753"/>
        <end position="777"/>
    </location>
</feature>
<organism evidence="2 3">
    <name type="scientific">Saprolegnia diclina (strain VS20)</name>
    <dbReference type="NCBI Taxonomy" id="1156394"/>
    <lineage>
        <taxon>Eukaryota</taxon>
        <taxon>Sar</taxon>
        <taxon>Stramenopiles</taxon>
        <taxon>Oomycota</taxon>
        <taxon>Saprolegniomycetes</taxon>
        <taxon>Saprolegniales</taxon>
        <taxon>Saprolegniaceae</taxon>
        <taxon>Saprolegnia</taxon>
    </lineage>
</organism>